<dbReference type="EMBL" id="CAJNJA010082409">
    <property type="protein sequence ID" value="CAE7932631.1"/>
    <property type="molecule type" value="Genomic_DNA"/>
</dbReference>
<dbReference type="Proteomes" id="UP000601435">
    <property type="component" value="Unassembled WGS sequence"/>
</dbReference>
<comment type="caution">
    <text evidence="2">The sequence shown here is derived from an EMBL/GenBank/DDBJ whole genome shotgun (WGS) entry which is preliminary data.</text>
</comment>
<name>A0A813BXU9_9DINO</name>
<evidence type="ECO:0000256" key="1">
    <source>
        <dbReference type="SAM" id="Phobius"/>
    </source>
</evidence>
<organism evidence="2 3">
    <name type="scientific">Symbiodinium necroappetens</name>
    <dbReference type="NCBI Taxonomy" id="1628268"/>
    <lineage>
        <taxon>Eukaryota</taxon>
        <taxon>Sar</taxon>
        <taxon>Alveolata</taxon>
        <taxon>Dinophyceae</taxon>
        <taxon>Suessiales</taxon>
        <taxon>Symbiodiniaceae</taxon>
        <taxon>Symbiodinium</taxon>
    </lineage>
</organism>
<keyword evidence="1" id="KW-0812">Transmembrane</keyword>
<keyword evidence="1" id="KW-1133">Transmembrane helix</keyword>
<sequence>MLGTDRDEVLYPSNRFCTGLTTASAESPQIHPATRTCFAFQTDACRRCSENKFDCAAVEALDRTTVPCARESPIEPPCRTDFYLMARGSRRQAKPGTWCWAPSPHVLVAAVGSSAACAVFGMLLWLLWSLAQLQKEVDGLAARAEAGVQEVQRLVDPHGVSGI</sequence>
<proteinExistence type="predicted"/>
<evidence type="ECO:0000313" key="3">
    <source>
        <dbReference type="Proteomes" id="UP000601435"/>
    </source>
</evidence>
<protein>
    <submittedName>
        <fullName evidence="2">Uncharacterized protein</fullName>
    </submittedName>
</protein>
<accession>A0A813BXU9</accession>
<keyword evidence="3" id="KW-1185">Reference proteome</keyword>
<dbReference type="AlphaFoldDB" id="A0A813BXU9"/>
<evidence type="ECO:0000313" key="2">
    <source>
        <dbReference type="EMBL" id="CAE7932631.1"/>
    </source>
</evidence>
<feature type="transmembrane region" description="Helical" evidence="1">
    <location>
        <begin position="106"/>
        <end position="128"/>
    </location>
</feature>
<reference evidence="2" key="1">
    <citation type="submission" date="2021-02" db="EMBL/GenBank/DDBJ databases">
        <authorList>
            <person name="Dougan E. K."/>
            <person name="Rhodes N."/>
            <person name="Thang M."/>
            <person name="Chan C."/>
        </authorList>
    </citation>
    <scope>NUCLEOTIDE SEQUENCE</scope>
</reference>
<gene>
    <name evidence="2" type="ORF">SNEC2469_LOCUS32522</name>
</gene>
<keyword evidence="1" id="KW-0472">Membrane</keyword>